<evidence type="ECO:0000256" key="2">
    <source>
        <dbReference type="ARBA" id="ARBA00004752"/>
    </source>
</evidence>
<dbReference type="InterPro" id="IPR004101">
    <property type="entry name" value="Mur_ligase_C"/>
</dbReference>
<dbReference type="EC" id="6.3.2.8" evidence="3 14"/>
<keyword evidence="11 14" id="KW-0131">Cell cycle</keyword>
<dbReference type="InterPro" id="IPR036565">
    <property type="entry name" value="Mur-like_cat_sf"/>
</dbReference>
<dbReference type="SUPFAM" id="SSF53244">
    <property type="entry name" value="MurD-like peptide ligases, peptide-binding domain"/>
    <property type="match status" value="1"/>
</dbReference>
<evidence type="ECO:0000256" key="10">
    <source>
        <dbReference type="ARBA" id="ARBA00022984"/>
    </source>
</evidence>
<keyword evidence="6 14" id="KW-0132">Cell division</keyword>
<evidence type="ECO:0000259" key="16">
    <source>
        <dbReference type="Pfam" id="PF02875"/>
    </source>
</evidence>
<comment type="similarity">
    <text evidence="14">Belongs to the MurCDEF family.</text>
</comment>
<evidence type="ECO:0000256" key="13">
    <source>
        <dbReference type="ARBA" id="ARBA00047833"/>
    </source>
</evidence>
<feature type="binding site" evidence="14">
    <location>
        <begin position="113"/>
        <end position="119"/>
    </location>
    <ligand>
        <name>ATP</name>
        <dbReference type="ChEBI" id="CHEBI:30616"/>
    </ligand>
</feature>
<sequence>MTYRDVYFIGIGGIGMSALARYCNFKGFKVSGYDRTPSDLTRELEKEGIAIHYEDSVSAIPENPASTLVIYTPAIPHDMQELKYVREHGYKVIKRSAMLGEIARGQKCLAVAGTHGKTTTSTLLAHILTASGTGCSAFLGGISKNYGTNMLMSHTPAIVAEADEFDRSFLQLYPDIAVITAMDADHLDIYSDLDHVKEAFREFASQVSGTVIAKLGLDITSSDTGARIYRYSYNDARADFYAGNIRKDDCGYFTFDLHWPDGTVKDCRCGVPGWVNVENSIAAAAIALVFGISPDSIREALASFSGVKRRFDIHLNTPWCSYIDDYAHHPKELESAISSIRDIFPGRRLTAVFQPHLYTRTRDFADEFASALSKVDKLILLDIYPAREEPLPGITSSIIYDKVTAPEKVLLAKEELMPYLGREDIDILATFGAGDIDRFCSPITAMLEERLKKKGI</sequence>
<dbReference type="HAMAP" id="MF_00046">
    <property type="entry name" value="MurC"/>
    <property type="match status" value="1"/>
</dbReference>
<evidence type="ECO:0000256" key="6">
    <source>
        <dbReference type="ARBA" id="ARBA00022618"/>
    </source>
</evidence>
<keyword evidence="9 14" id="KW-0133">Cell shape</keyword>
<keyword evidence="8 14" id="KW-0067">ATP-binding</keyword>
<dbReference type="Gene3D" id="3.40.50.720">
    <property type="entry name" value="NAD(P)-binding Rossmann-like Domain"/>
    <property type="match status" value="1"/>
</dbReference>
<evidence type="ECO:0000256" key="1">
    <source>
        <dbReference type="ARBA" id="ARBA00004496"/>
    </source>
</evidence>
<keyword evidence="7 14" id="KW-0547">Nucleotide-binding</keyword>
<reference evidence="18" key="1">
    <citation type="submission" date="2020-10" db="EMBL/GenBank/DDBJ databases">
        <authorList>
            <person name="Gilroy R."/>
        </authorList>
    </citation>
    <scope>NUCLEOTIDE SEQUENCE</scope>
    <source>
        <strain evidence="18">B1-20833</strain>
    </source>
</reference>
<dbReference type="AlphaFoldDB" id="A0A9D9HIN4"/>
<dbReference type="InterPro" id="IPR005758">
    <property type="entry name" value="UDP-N-AcMur_Ala_ligase_MurC"/>
</dbReference>
<dbReference type="NCBIfam" id="TIGR01082">
    <property type="entry name" value="murC"/>
    <property type="match status" value="1"/>
</dbReference>
<evidence type="ECO:0000256" key="11">
    <source>
        <dbReference type="ARBA" id="ARBA00023306"/>
    </source>
</evidence>
<evidence type="ECO:0000256" key="5">
    <source>
        <dbReference type="ARBA" id="ARBA00022598"/>
    </source>
</evidence>
<feature type="domain" description="Mur ligase N-terminal catalytic" evidence="15">
    <location>
        <begin position="6"/>
        <end position="106"/>
    </location>
</feature>
<dbReference type="GO" id="GO:0008360">
    <property type="term" value="P:regulation of cell shape"/>
    <property type="evidence" value="ECO:0007669"/>
    <property type="project" value="UniProtKB-KW"/>
</dbReference>
<evidence type="ECO:0000256" key="3">
    <source>
        <dbReference type="ARBA" id="ARBA00012211"/>
    </source>
</evidence>
<evidence type="ECO:0000313" key="19">
    <source>
        <dbReference type="Proteomes" id="UP000823661"/>
    </source>
</evidence>
<reference evidence="18" key="2">
    <citation type="journal article" date="2021" name="PeerJ">
        <title>Extensive microbial diversity within the chicken gut microbiome revealed by metagenomics and culture.</title>
        <authorList>
            <person name="Gilroy R."/>
            <person name="Ravi A."/>
            <person name="Getino M."/>
            <person name="Pursley I."/>
            <person name="Horton D.L."/>
            <person name="Alikhan N.F."/>
            <person name="Baker D."/>
            <person name="Gharbi K."/>
            <person name="Hall N."/>
            <person name="Watson M."/>
            <person name="Adriaenssens E.M."/>
            <person name="Foster-Nyarko E."/>
            <person name="Jarju S."/>
            <person name="Secka A."/>
            <person name="Antonio M."/>
            <person name="Oren A."/>
            <person name="Chaudhuri R.R."/>
            <person name="La Ragione R."/>
            <person name="Hildebrand F."/>
            <person name="Pallen M.J."/>
        </authorList>
    </citation>
    <scope>NUCLEOTIDE SEQUENCE</scope>
    <source>
        <strain evidence="18">B1-20833</strain>
    </source>
</reference>
<evidence type="ECO:0000256" key="7">
    <source>
        <dbReference type="ARBA" id="ARBA00022741"/>
    </source>
</evidence>
<dbReference type="InterPro" id="IPR000713">
    <property type="entry name" value="Mur_ligase_N"/>
</dbReference>
<dbReference type="GO" id="GO:0008763">
    <property type="term" value="F:UDP-N-acetylmuramate-L-alanine ligase activity"/>
    <property type="evidence" value="ECO:0007669"/>
    <property type="project" value="UniProtKB-UniRule"/>
</dbReference>
<dbReference type="SUPFAM" id="SSF51984">
    <property type="entry name" value="MurCD N-terminal domain"/>
    <property type="match status" value="1"/>
</dbReference>
<keyword evidence="4 14" id="KW-0963">Cytoplasm</keyword>
<name>A0A9D9HIN4_9BACT</name>
<evidence type="ECO:0000256" key="14">
    <source>
        <dbReference type="HAMAP-Rule" id="MF_00046"/>
    </source>
</evidence>
<dbReference type="PANTHER" id="PTHR43445">
    <property type="entry name" value="UDP-N-ACETYLMURAMATE--L-ALANINE LIGASE-RELATED"/>
    <property type="match status" value="1"/>
</dbReference>
<evidence type="ECO:0000313" key="18">
    <source>
        <dbReference type="EMBL" id="MBO8452598.1"/>
    </source>
</evidence>
<dbReference type="Gene3D" id="3.40.1190.10">
    <property type="entry name" value="Mur-like, catalytic domain"/>
    <property type="match status" value="1"/>
</dbReference>
<dbReference type="Gene3D" id="3.90.190.20">
    <property type="entry name" value="Mur ligase, C-terminal domain"/>
    <property type="match status" value="1"/>
</dbReference>
<dbReference type="InterPro" id="IPR013221">
    <property type="entry name" value="Mur_ligase_cen"/>
</dbReference>
<comment type="function">
    <text evidence="14">Cell wall formation.</text>
</comment>
<evidence type="ECO:0000259" key="17">
    <source>
        <dbReference type="Pfam" id="PF08245"/>
    </source>
</evidence>
<dbReference type="SUPFAM" id="SSF53623">
    <property type="entry name" value="MurD-like peptide ligases, catalytic domain"/>
    <property type="match status" value="1"/>
</dbReference>
<dbReference type="InterPro" id="IPR036615">
    <property type="entry name" value="Mur_ligase_C_dom_sf"/>
</dbReference>
<comment type="subcellular location">
    <subcellularLocation>
        <location evidence="1 14">Cytoplasm</location>
    </subcellularLocation>
</comment>
<keyword evidence="12 14" id="KW-0961">Cell wall biogenesis/degradation</keyword>
<evidence type="ECO:0000256" key="4">
    <source>
        <dbReference type="ARBA" id="ARBA00022490"/>
    </source>
</evidence>
<dbReference type="Pfam" id="PF02875">
    <property type="entry name" value="Mur_ligase_C"/>
    <property type="match status" value="1"/>
</dbReference>
<comment type="catalytic activity">
    <reaction evidence="13 14">
        <text>UDP-N-acetyl-alpha-D-muramate + L-alanine + ATP = UDP-N-acetyl-alpha-D-muramoyl-L-alanine + ADP + phosphate + H(+)</text>
        <dbReference type="Rhea" id="RHEA:23372"/>
        <dbReference type="ChEBI" id="CHEBI:15378"/>
        <dbReference type="ChEBI" id="CHEBI:30616"/>
        <dbReference type="ChEBI" id="CHEBI:43474"/>
        <dbReference type="ChEBI" id="CHEBI:57972"/>
        <dbReference type="ChEBI" id="CHEBI:70757"/>
        <dbReference type="ChEBI" id="CHEBI:83898"/>
        <dbReference type="ChEBI" id="CHEBI:456216"/>
        <dbReference type="EC" id="6.3.2.8"/>
    </reaction>
</comment>
<evidence type="ECO:0000256" key="8">
    <source>
        <dbReference type="ARBA" id="ARBA00022840"/>
    </source>
</evidence>
<dbReference type="Pfam" id="PF08245">
    <property type="entry name" value="Mur_ligase_M"/>
    <property type="match status" value="1"/>
</dbReference>
<keyword evidence="10 14" id="KW-0573">Peptidoglycan synthesis</keyword>
<dbReference type="GO" id="GO:0071555">
    <property type="term" value="P:cell wall organization"/>
    <property type="evidence" value="ECO:0007669"/>
    <property type="project" value="UniProtKB-KW"/>
</dbReference>
<proteinExistence type="inferred from homology"/>
<protein>
    <recommendedName>
        <fullName evidence="3 14">UDP-N-acetylmuramate--L-alanine ligase</fullName>
        <ecNumber evidence="3 14">6.3.2.8</ecNumber>
    </recommendedName>
    <alternativeName>
        <fullName evidence="14">UDP-N-acetylmuramoyl-L-alanine synthetase</fullName>
    </alternativeName>
</protein>
<organism evidence="18 19">
    <name type="scientific">Candidatus Cryptobacteroides intestinavium</name>
    <dbReference type="NCBI Taxonomy" id="2840766"/>
    <lineage>
        <taxon>Bacteria</taxon>
        <taxon>Pseudomonadati</taxon>
        <taxon>Bacteroidota</taxon>
        <taxon>Bacteroidia</taxon>
        <taxon>Bacteroidales</taxon>
        <taxon>Candidatus Cryptobacteroides</taxon>
    </lineage>
</organism>
<evidence type="ECO:0000256" key="9">
    <source>
        <dbReference type="ARBA" id="ARBA00022960"/>
    </source>
</evidence>
<comment type="pathway">
    <text evidence="2 14">Cell wall biogenesis; peptidoglycan biosynthesis.</text>
</comment>
<accession>A0A9D9HIN4</accession>
<dbReference type="GO" id="GO:0005737">
    <property type="term" value="C:cytoplasm"/>
    <property type="evidence" value="ECO:0007669"/>
    <property type="project" value="UniProtKB-SubCell"/>
</dbReference>
<dbReference type="GO" id="GO:0051301">
    <property type="term" value="P:cell division"/>
    <property type="evidence" value="ECO:0007669"/>
    <property type="project" value="UniProtKB-KW"/>
</dbReference>
<feature type="domain" description="Mur ligase C-terminal" evidence="16">
    <location>
        <begin position="309"/>
        <end position="404"/>
    </location>
</feature>
<dbReference type="GO" id="GO:0009252">
    <property type="term" value="P:peptidoglycan biosynthetic process"/>
    <property type="evidence" value="ECO:0007669"/>
    <property type="project" value="UniProtKB-UniRule"/>
</dbReference>
<gene>
    <name evidence="14" type="primary">murC</name>
    <name evidence="18" type="ORF">IAC06_06920</name>
</gene>
<dbReference type="Proteomes" id="UP000823661">
    <property type="component" value="Unassembled WGS sequence"/>
</dbReference>
<dbReference type="Pfam" id="PF01225">
    <property type="entry name" value="Mur_ligase"/>
    <property type="match status" value="1"/>
</dbReference>
<keyword evidence="5 14" id="KW-0436">Ligase</keyword>
<dbReference type="PANTHER" id="PTHR43445:SF3">
    <property type="entry name" value="UDP-N-ACETYLMURAMATE--L-ALANINE LIGASE"/>
    <property type="match status" value="1"/>
</dbReference>
<comment type="caution">
    <text evidence="18">The sequence shown here is derived from an EMBL/GenBank/DDBJ whole genome shotgun (WGS) entry which is preliminary data.</text>
</comment>
<feature type="domain" description="Mur ligase central" evidence="17">
    <location>
        <begin position="111"/>
        <end position="287"/>
    </location>
</feature>
<dbReference type="EMBL" id="JADIMI010000067">
    <property type="protein sequence ID" value="MBO8452598.1"/>
    <property type="molecule type" value="Genomic_DNA"/>
</dbReference>
<evidence type="ECO:0000256" key="12">
    <source>
        <dbReference type="ARBA" id="ARBA00023316"/>
    </source>
</evidence>
<dbReference type="InterPro" id="IPR050061">
    <property type="entry name" value="MurCDEF_pg_biosynth"/>
</dbReference>
<dbReference type="GO" id="GO:0005524">
    <property type="term" value="F:ATP binding"/>
    <property type="evidence" value="ECO:0007669"/>
    <property type="project" value="UniProtKB-UniRule"/>
</dbReference>
<evidence type="ECO:0000259" key="15">
    <source>
        <dbReference type="Pfam" id="PF01225"/>
    </source>
</evidence>